<keyword evidence="3 4" id="KW-0648">Protein biosynthesis</keyword>
<dbReference type="SUPFAM" id="SSF54364">
    <property type="entry name" value="Translation initiation factor IF3, N-terminal domain"/>
    <property type="match status" value="1"/>
</dbReference>
<dbReference type="GO" id="GO:0043022">
    <property type="term" value="F:ribosome binding"/>
    <property type="evidence" value="ECO:0007669"/>
    <property type="project" value="UniProtKB-ARBA"/>
</dbReference>
<dbReference type="Pfam" id="PF05198">
    <property type="entry name" value="IF3_N"/>
    <property type="match status" value="1"/>
</dbReference>
<comment type="subcellular location">
    <subcellularLocation>
        <location evidence="4 6">Cytoplasm</location>
    </subcellularLocation>
</comment>
<protein>
    <recommendedName>
        <fullName evidence="4 5">Translation initiation factor IF-3</fullName>
    </recommendedName>
</protein>
<gene>
    <name evidence="4 9" type="primary">infC</name>
    <name evidence="9" type="ORF">IAD22_07440</name>
</gene>
<evidence type="ECO:0000256" key="6">
    <source>
        <dbReference type="RuleBase" id="RU000646"/>
    </source>
</evidence>
<evidence type="ECO:0000256" key="5">
    <source>
        <dbReference type="NCBIfam" id="TIGR00168"/>
    </source>
</evidence>
<dbReference type="Proteomes" id="UP000824118">
    <property type="component" value="Unassembled WGS sequence"/>
</dbReference>
<proteinExistence type="inferred from homology"/>
<keyword evidence="4" id="KW-0963">Cytoplasm</keyword>
<reference evidence="9" key="2">
    <citation type="journal article" date="2021" name="PeerJ">
        <title>Extensive microbial diversity within the chicken gut microbiome revealed by metagenomics and culture.</title>
        <authorList>
            <person name="Gilroy R."/>
            <person name="Ravi A."/>
            <person name="Getino M."/>
            <person name="Pursley I."/>
            <person name="Horton D.L."/>
            <person name="Alikhan N.F."/>
            <person name="Baker D."/>
            <person name="Gharbi K."/>
            <person name="Hall N."/>
            <person name="Watson M."/>
            <person name="Adriaenssens E.M."/>
            <person name="Foster-Nyarko E."/>
            <person name="Jarju S."/>
            <person name="Secka A."/>
            <person name="Antonio M."/>
            <person name="Oren A."/>
            <person name="Chaudhuri R.R."/>
            <person name="La Ragione R."/>
            <person name="Hildebrand F."/>
            <person name="Pallen M.J."/>
        </authorList>
    </citation>
    <scope>NUCLEOTIDE SEQUENCE</scope>
    <source>
        <strain evidence="9">ChiGjej1B1-1684</strain>
    </source>
</reference>
<comment type="similarity">
    <text evidence="1 4 6">Belongs to the IF-3 family.</text>
</comment>
<dbReference type="InterPro" id="IPR019814">
    <property type="entry name" value="Translation_initiation_fac_3_N"/>
</dbReference>
<dbReference type="InterPro" id="IPR036787">
    <property type="entry name" value="T_IF-3_N_sf"/>
</dbReference>
<dbReference type="FunFam" id="3.10.20.80:FF:000001">
    <property type="entry name" value="Translation initiation factor IF-3"/>
    <property type="match status" value="1"/>
</dbReference>
<keyword evidence="2 4" id="KW-0396">Initiation factor</keyword>
<evidence type="ECO:0000313" key="9">
    <source>
        <dbReference type="EMBL" id="HIU50831.1"/>
    </source>
</evidence>
<dbReference type="Gene3D" id="3.30.110.10">
    <property type="entry name" value="Translation initiation factor 3 (IF-3), C-terminal domain"/>
    <property type="match status" value="1"/>
</dbReference>
<evidence type="ECO:0000256" key="4">
    <source>
        <dbReference type="HAMAP-Rule" id="MF_00080"/>
    </source>
</evidence>
<feature type="domain" description="Translation initiation factor 3 N-terminal" evidence="8">
    <location>
        <begin position="42"/>
        <end position="111"/>
    </location>
</feature>
<name>A0A9D1LZM5_9FIRM</name>
<dbReference type="PANTHER" id="PTHR10938">
    <property type="entry name" value="TRANSLATION INITIATION FACTOR IF-3"/>
    <property type="match status" value="1"/>
</dbReference>
<dbReference type="PROSITE" id="PS00938">
    <property type="entry name" value="IF3"/>
    <property type="match status" value="1"/>
</dbReference>
<evidence type="ECO:0000313" key="10">
    <source>
        <dbReference type="Proteomes" id="UP000824118"/>
    </source>
</evidence>
<dbReference type="EMBL" id="DVNG01000110">
    <property type="protein sequence ID" value="HIU50831.1"/>
    <property type="molecule type" value="Genomic_DNA"/>
</dbReference>
<dbReference type="AlphaFoldDB" id="A0A9D1LZM5"/>
<dbReference type="GO" id="GO:0016020">
    <property type="term" value="C:membrane"/>
    <property type="evidence" value="ECO:0007669"/>
    <property type="project" value="TreeGrafter"/>
</dbReference>
<dbReference type="HAMAP" id="MF_00080">
    <property type="entry name" value="IF_3"/>
    <property type="match status" value="1"/>
</dbReference>
<dbReference type="GO" id="GO:0032790">
    <property type="term" value="P:ribosome disassembly"/>
    <property type="evidence" value="ECO:0007669"/>
    <property type="project" value="TreeGrafter"/>
</dbReference>
<feature type="domain" description="Translation initiation factor 3 C-terminal" evidence="7">
    <location>
        <begin position="118"/>
        <end position="203"/>
    </location>
</feature>
<dbReference type="GO" id="GO:0005829">
    <property type="term" value="C:cytosol"/>
    <property type="evidence" value="ECO:0007669"/>
    <property type="project" value="TreeGrafter"/>
</dbReference>
<comment type="subunit">
    <text evidence="4 6">Monomer.</text>
</comment>
<dbReference type="FunFam" id="3.30.110.10:FF:000001">
    <property type="entry name" value="Translation initiation factor IF-3"/>
    <property type="match status" value="1"/>
</dbReference>
<dbReference type="PANTHER" id="PTHR10938:SF0">
    <property type="entry name" value="TRANSLATION INITIATION FACTOR IF-3, MITOCHONDRIAL"/>
    <property type="match status" value="1"/>
</dbReference>
<evidence type="ECO:0000256" key="1">
    <source>
        <dbReference type="ARBA" id="ARBA00005439"/>
    </source>
</evidence>
<evidence type="ECO:0000256" key="2">
    <source>
        <dbReference type="ARBA" id="ARBA00022540"/>
    </source>
</evidence>
<dbReference type="NCBIfam" id="TIGR00168">
    <property type="entry name" value="infC"/>
    <property type="match status" value="1"/>
</dbReference>
<evidence type="ECO:0000259" key="8">
    <source>
        <dbReference type="Pfam" id="PF05198"/>
    </source>
</evidence>
<evidence type="ECO:0000256" key="3">
    <source>
        <dbReference type="ARBA" id="ARBA00022917"/>
    </source>
</evidence>
<reference evidence="9" key="1">
    <citation type="submission" date="2020-10" db="EMBL/GenBank/DDBJ databases">
        <authorList>
            <person name="Gilroy R."/>
        </authorList>
    </citation>
    <scope>NUCLEOTIDE SEQUENCE</scope>
    <source>
        <strain evidence="9">ChiGjej1B1-1684</strain>
    </source>
</reference>
<dbReference type="GO" id="GO:0003743">
    <property type="term" value="F:translation initiation factor activity"/>
    <property type="evidence" value="ECO:0007669"/>
    <property type="project" value="UniProtKB-UniRule"/>
</dbReference>
<dbReference type="InterPro" id="IPR019813">
    <property type="entry name" value="Translation_initiation_fac3_CS"/>
</dbReference>
<dbReference type="SUPFAM" id="SSF55200">
    <property type="entry name" value="Translation initiation factor IF3, C-terminal domain"/>
    <property type="match status" value="1"/>
</dbReference>
<comment type="function">
    <text evidence="4 6">IF-3 binds to the 30S ribosomal subunit and shifts the equilibrium between 70S ribosomes and their 50S and 30S subunits in favor of the free subunits, thus enhancing the availability of 30S subunits on which protein synthesis initiation begins.</text>
</comment>
<dbReference type="Gene3D" id="3.10.20.80">
    <property type="entry name" value="Translation initiation factor 3 (IF-3), N-terminal domain"/>
    <property type="match status" value="1"/>
</dbReference>
<dbReference type="InterPro" id="IPR019815">
    <property type="entry name" value="Translation_initiation_fac_3_C"/>
</dbReference>
<dbReference type="InterPro" id="IPR001288">
    <property type="entry name" value="Translation_initiation_fac_3"/>
</dbReference>
<evidence type="ECO:0000259" key="7">
    <source>
        <dbReference type="Pfam" id="PF00707"/>
    </source>
</evidence>
<organism evidence="9 10">
    <name type="scientific">Candidatus Limousia pullorum</name>
    <dbReference type="NCBI Taxonomy" id="2840860"/>
    <lineage>
        <taxon>Bacteria</taxon>
        <taxon>Bacillati</taxon>
        <taxon>Bacillota</taxon>
        <taxon>Clostridia</taxon>
        <taxon>Eubacteriales</taxon>
        <taxon>Oscillospiraceae</taxon>
        <taxon>Oscillospiraceae incertae sedis</taxon>
        <taxon>Candidatus Limousia</taxon>
    </lineage>
</organism>
<dbReference type="InterPro" id="IPR036788">
    <property type="entry name" value="T_IF-3_C_sf"/>
</dbReference>
<comment type="caution">
    <text evidence="9">The sequence shown here is derived from an EMBL/GenBank/DDBJ whole genome shotgun (WGS) entry which is preliminary data.</text>
</comment>
<accession>A0A9D1LZM5</accession>
<dbReference type="Pfam" id="PF00707">
    <property type="entry name" value="IF3_C"/>
    <property type="match status" value="1"/>
</dbReference>
<sequence length="206" mass="23319">MLCFCVEFIVRAECILSAFSYIVTQLFKALEVLTISSKEIQINEEITEKELRIIGSDGTQLGIMSAAQALELAAKSNLDLVKIAPQAKPPVCKIMDYGKYRFEQAKREKEARKNQRVIDVKEVRLSLNIDTHDFNTKLNNALKFIKKGDKVKVSIRFRGREMGHPEIGQATMERFAKACEEAAIVEKPAKLEGRNMLMFLAPKPNK</sequence>